<evidence type="ECO:0000256" key="1">
    <source>
        <dbReference type="PIRNR" id="PIRNR032126"/>
    </source>
</evidence>
<dbReference type="EMBL" id="FNIT01000003">
    <property type="protein sequence ID" value="SDO07529.1"/>
    <property type="molecule type" value="Genomic_DNA"/>
</dbReference>
<keyword evidence="1 2" id="KW-0472">Membrane</keyword>
<keyword evidence="4" id="KW-1185">Reference proteome</keyword>
<evidence type="ECO:0000313" key="3">
    <source>
        <dbReference type="EMBL" id="SDO07529.1"/>
    </source>
</evidence>
<organism evidence="3 4">
    <name type="scientific">Aureimonas jatrophae</name>
    <dbReference type="NCBI Taxonomy" id="1166073"/>
    <lineage>
        <taxon>Bacteria</taxon>
        <taxon>Pseudomonadati</taxon>
        <taxon>Pseudomonadota</taxon>
        <taxon>Alphaproteobacteria</taxon>
        <taxon>Hyphomicrobiales</taxon>
        <taxon>Aurantimonadaceae</taxon>
        <taxon>Aureimonas</taxon>
    </lineage>
</organism>
<dbReference type="Proteomes" id="UP000198793">
    <property type="component" value="Unassembled WGS sequence"/>
</dbReference>
<comment type="function">
    <text evidence="1">A possible function for this protein is to guide the assembly of the membrane sector of the ATPase enzyme complex.</text>
</comment>
<sequence>MSDPEPHDSRSDAELARDRASLQARLDALKSSRAAEEGPEPSRAAKGMAEGFKIASEFIAGIVVGAVIGYGIDQLFGTTPFGLIVFLLFGFAAGVLNVVRTAGRKPTAP</sequence>
<dbReference type="InterPro" id="IPR016989">
    <property type="entry name" value="Atp1_alphaprobac"/>
</dbReference>
<dbReference type="PIRSF" id="PIRSF032126">
    <property type="entry name" value="F0F1_ATP_synthase_subunit_I"/>
    <property type="match status" value="1"/>
</dbReference>
<accession>A0A1H0GL94</accession>
<dbReference type="RefSeq" id="WP_090671914.1">
    <property type="nucleotide sequence ID" value="NZ_FNIT01000003.1"/>
</dbReference>
<dbReference type="OrthoDB" id="15401at2"/>
<name>A0A1H0GL94_9HYPH</name>
<dbReference type="AlphaFoldDB" id="A0A1H0GL94"/>
<evidence type="ECO:0000256" key="2">
    <source>
        <dbReference type="SAM" id="Phobius"/>
    </source>
</evidence>
<keyword evidence="1" id="KW-0375">Hydrogen ion transport</keyword>
<keyword evidence="2" id="KW-0812">Transmembrane</keyword>
<feature type="transmembrane region" description="Helical" evidence="2">
    <location>
        <begin position="78"/>
        <end position="99"/>
    </location>
</feature>
<keyword evidence="1" id="KW-0813">Transport</keyword>
<dbReference type="STRING" id="1166073.SAMN05192530_103177"/>
<evidence type="ECO:0000313" key="4">
    <source>
        <dbReference type="Proteomes" id="UP000198793"/>
    </source>
</evidence>
<feature type="transmembrane region" description="Helical" evidence="2">
    <location>
        <begin position="52"/>
        <end position="72"/>
    </location>
</feature>
<protein>
    <recommendedName>
        <fullName evidence="1">ATP synthase protein I</fullName>
    </recommendedName>
</protein>
<dbReference type="GO" id="GO:1902600">
    <property type="term" value="P:proton transmembrane transport"/>
    <property type="evidence" value="ECO:0007669"/>
    <property type="project" value="UniProtKB-KW"/>
</dbReference>
<reference evidence="3 4" key="1">
    <citation type="submission" date="2016-10" db="EMBL/GenBank/DDBJ databases">
        <authorList>
            <person name="de Groot N.N."/>
        </authorList>
    </citation>
    <scope>NUCLEOTIDE SEQUENCE [LARGE SCALE GENOMIC DNA]</scope>
    <source>
        <strain evidence="4">L7-484,KACC 16230,DSM 25025</strain>
    </source>
</reference>
<proteinExistence type="inferred from homology"/>
<keyword evidence="1" id="KW-0406">Ion transport</keyword>
<dbReference type="GO" id="GO:0045259">
    <property type="term" value="C:proton-transporting ATP synthase complex"/>
    <property type="evidence" value="ECO:0007669"/>
    <property type="project" value="UniProtKB-UniRule"/>
</dbReference>
<gene>
    <name evidence="3" type="ORF">SAMN05192530_103177</name>
</gene>
<dbReference type="Pfam" id="PF09527">
    <property type="entry name" value="ATPase_gene1"/>
    <property type="match status" value="1"/>
</dbReference>
<dbReference type="InterPro" id="IPR032820">
    <property type="entry name" value="ATPase_put"/>
</dbReference>
<comment type="similarity">
    <text evidence="1">Belongs to the bacterial AtpI family.</text>
</comment>
<keyword evidence="2" id="KW-1133">Transmembrane helix</keyword>